<evidence type="ECO:0000313" key="5">
    <source>
        <dbReference type="Proteomes" id="UP000249808"/>
    </source>
</evidence>
<feature type="coiled-coil region" evidence="2">
    <location>
        <begin position="136"/>
        <end position="170"/>
    </location>
</feature>
<dbReference type="RefSeq" id="WP_111717496.1">
    <property type="nucleotide sequence ID" value="NZ_JBHSSR010000010.1"/>
</dbReference>
<keyword evidence="5" id="KW-1185">Reference proteome</keyword>
<name>A0A327ZMB8_9STAP</name>
<evidence type="ECO:0000259" key="3">
    <source>
        <dbReference type="Pfam" id="PF25984"/>
    </source>
</evidence>
<dbReference type="GO" id="GO:0015679">
    <property type="term" value="P:plasma membrane copper ion transport"/>
    <property type="evidence" value="ECO:0007669"/>
    <property type="project" value="TreeGrafter"/>
</dbReference>
<keyword evidence="1" id="KW-0813">Transport</keyword>
<dbReference type="InterPro" id="IPR051909">
    <property type="entry name" value="MFP_Cation_Efflux"/>
</dbReference>
<accession>A0A327ZMB8</accession>
<dbReference type="GO" id="GO:0060003">
    <property type="term" value="P:copper ion export"/>
    <property type="evidence" value="ECO:0007669"/>
    <property type="project" value="TreeGrafter"/>
</dbReference>
<dbReference type="InterPro" id="IPR058639">
    <property type="entry name" value="BSH_YknX-like"/>
</dbReference>
<evidence type="ECO:0000256" key="1">
    <source>
        <dbReference type="ARBA" id="ARBA00022448"/>
    </source>
</evidence>
<protein>
    <recommendedName>
        <fullName evidence="3">YknX-like barrel-sandwich hybrid domain-containing protein</fullName>
    </recommendedName>
</protein>
<dbReference type="GO" id="GO:0030313">
    <property type="term" value="C:cell envelope"/>
    <property type="evidence" value="ECO:0007669"/>
    <property type="project" value="TreeGrafter"/>
</dbReference>
<feature type="domain" description="YknX-like barrel-sandwich hybrid" evidence="3">
    <location>
        <begin position="73"/>
        <end position="206"/>
    </location>
</feature>
<dbReference type="Pfam" id="PF25984">
    <property type="entry name" value="BSH_YknX"/>
    <property type="match status" value="1"/>
</dbReference>
<sequence length="363" mass="41805">MKNKWFLPVVLSLIVLALVLASVIFLYLNEQDKKNTIEIDERIKTHVLNVDGKVKQNLSNYFQEGEQKEPVLMHVELGDTVQKGDPLFTYNDEALFSKEKEVGLSLDNKMIEKDQIEGQILAMEMMESDTSSENKLDEIEAQLNWLDSELSKAENNIDILKEKQTQISGKIDELTVKASTDGKVVKLDKAQIEKFSEKAQKKPILVVTDEKYFVEGTASRKQIDFLEEGLKFDAKHVQNKDKSYNGTVDTYEQLAVNPEADTQRFLYQGSLDHHKNLYVGDKMNVKIHLSYKDHIWLPERYVKKKLTTHKNKKKLAHPVKEYYVNKIYGDQVNEEKVKVKRFVNGQYLVVDGLSSIDAIKAFK</sequence>
<dbReference type="AlphaFoldDB" id="A0A327ZMB8"/>
<dbReference type="PANTHER" id="PTHR30097:SF4">
    <property type="entry name" value="SLR6042 PROTEIN"/>
    <property type="match status" value="1"/>
</dbReference>
<evidence type="ECO:0000313" key="4">
    <source>
        <dbReference type="EMBL" id="RAK43595.1"/>
    </source>
</evidence>
<comment type="caution">
    <text evidence="4">The sequence shown here is derived from an EMBL/GenBank/DDBJ whole genome shotgun (WGS) entry which is preliminary data.</text>
</comment>
<reference evidence="4 5" key="1">
    <citation type="journal article" date="2018" name="Front. Microbiol.">
        <title>Description and Comparative Genomics of Macrococcus caseolyticus subsp. hominis subsp. nov., Macrococcus goetzii sp. nov., Macrococcus epidermidis sp. nov., and Macrococcus bohemicus sp. nov., Novel Macrococci From Human Clinical Material With Virulence Potential and Suspected Uptake of Foreign DNA by Natural Transformation.</title>
        <authorList>
            <person name="Maslanova I."/>
            <person name="Wertheimer Z."/>
            <person name="Sedlacek I."/>
            <person name="Svec P."/>
            <person name="Indrakova A."/>
            <person name="Kovarovic V."/>
            <person name="Schumann P."/>
            <person name="Sproer C."/>
            <person name="Kralova S."/>
            <person name="Sedo O."/>
            <person name="Kristofova L."/>
            <person name="Vrbovska V."/>
            <person name="Fuzik T."/>
            <person name="Petras P."/>
            <person name="Zdrahal Z."/>
            <person name="Ruzickova V."/>
            <person name="Doskar J."/>
            <person name="Pantucek R."/>
        </authorList>
    </citation>
    <scope>NUCLEOTIDE SEQUENCE [LARGE SCALE GENOMIC DNA]</scope>
    <source>
        <strain evidence="4 5">01/688</strain>
    </source>
</reference>
<dbReference type="PANTHER" id="PTHR30097">
    <property type="entry name" value="CATION EFFLUX SYSTEM PROTEIN CUSB"/>
    <property type="match status" value="1"/>
</dbReference>
<gene>
    <name evidence="4" type="ORF">BHU61_13000</name>
</gene>
<organism evidence="4 5">
    <name type="scientific">Macrococcus epidermidis</name>
    <dbReference type="NCBI Taxonomy" id="1902580"/>
    <lineage>
        <taxon>Bacteria</taxon>
        <taxon>Bacillati</taxon>
        <taxon>Bacillota</taxon>
        <taxon>Bacilli</taxon>
        <taxon>Bacillales</taxon>
        <taxon>Staphylococcaceae</taxon>
        <taxon>Macrococcus</taxon>
    </lineage>
</organism>
<dbReference type="Proteomes" id="UP000249808">
    <property type="component" value="Unassembled WGS sequence"/>
</dbReference>
<evidence type="ECO:0000256" key="2">
    <source>
        <dbReference type="SAM" id="Coils"/>
    </source>
</evidence>
<proteinExistence type="predicted"/>
<dbReference type="EMBL" id="PZJH01000013">
    <property type="protein sequence ID" value="RAK43595.1"/>
    <property type="molecule type" value="Genomic_DNA"/>
</dbReference>
<keyword evidence="2" id="KW-0175">Coiled coil</keyword>